<reference evidence="1 2" key="1">
    <citation type="submission" date="2018-08" db="EMBL/GenBank/DDBJ databases">
        <title>Genomic taxonomy of the Vibrionaceae family.</title>
        <authorList>
            <person name="Gomez-Gil B."/>
            <person name="Tanaka M."/>
            <person name="Sawabe T."/>
            <person name="Enciso-Ibarra K."/>
        </authorList>
    </citation>
    <scope>NUCLEOTIDE SEQUENCE [LARGE SCALE GENOMIC DNA]</scope>
    <source>
        <strain evidence="1 2">CAIM 1831</strain>
    </source>
</reference>
<keyword evidence="2" id="KW-1185">Reference proteome</keyword>
<accession>A0ABN5PEI6</accession>
<evidence type="ECO:0008006" key="3">
    <source>
        <dbReference type="Google" id="ProtNLM"/>
    </source>
</evidence>
<dbReference type="Proteomes" id="UP000262832">
    <property type="component" value="Chromosome I"/>
</dbReference>
<evidence type="ECO:0000313" key="2">
    <source>
        <dbReference type="Proteomes" id="UP000262832"/>
    </source>
</evidence>
<dbReference type="EMBL" id="CP032093">
    <property type="protein sequence ID" value="AXY00459.1"/>
    <property type="molecule type" value="Genomic_DNA"/>
</dbReference>
<name>A0ABN5PEI6_9VIBR</name>
<protein>
    <recommendedName>
        <fullName evidence="3">Pilus assembly protein C-terminal domain-containing protein</fullName>
    </recommendedName>
</protein>
<gene>
    <name evidence="1" type="ORF">D1115_03645</name>
</gene>
<evidence type="ECO:0000313" key="1">
    <source>
        <dbReference type="EMBL" id="AXY00459.1"/>
    </source>
</evidence>
<dbReference type="RefSeq" id="WP_128810318.1">
    <property type="nucleotide sequence ID" value="NZ_CP032093.1"/>
</dbReference>
<sequence>MSDDKDDSLSFGVNWSYDITDSITYATSVVTDNGGLDYVSQDFILNRSWDNHDASITVGAKVQDSSLENELSAYGSGSNEMFRYNAYGFFGSDGHYSASGTLRSTQIVSKDDIAITKETGRAFVTVNPQWTSQPITDNEISYTIYKNGKRQNGGGVNPEQSFIVPLPVYSDVRFELDTEYSDVEVDVKSQDRFTMPGTYYQLDSQVTPLRSQVFLLNDIDGNSVDEALCIGEGCKSVSDVTEGVYRVTFRHEQSFHLVSENRICIFNPEHFGNSYVNSYCLEGLDNLDEDSELVYNNMKYIGVYQSTETTLKIIQRLEELGLASKYVAVGDQLYVYVRYESDFTVAQVQELQKLETHLVSTKFKPEHLFRVTKL</sequence>
<proteinExistence type="predicted"/>
<organism evidence="1 2">
    <name type="scientific">Vibrio alfacsensis</name>
    <dbReference type="NCBI Taxonomy" id="1074311"/>
    <lineage>
        <taxon>Bacteria</taxon>
        <taxon>Pseudomonadati</taxon>
        <taxon>Pseudomonadota</taxon>
        <taxon>Gammaproteobacteria</taxon>
        <taxon>Vibrionales</taxon>
        <taxon>Vibrionaceae</taxon>
        <taxon>Vibrio</taxon>
    </lineage>
</organism>